<protein>
    <submittedName>
        <fullName evidence="1">Uncharacterized protein</fullName>
    </submittedName>
</protein>
<proteinExistence type="predicted"/>
<sequence length="83" mass="9092">MHECLLGSNSTVASERINVAWGGNTAGKSMVYSLYSVKLLDDEKYLCLTDGPYLRLVSEVDGVVEICEKLDVAMCRMAMNLLG</sequence>
<dbReference type="EMBL" id="JAHQIW010005275">
    <property type="protein sequence ID" value="KAJ1365443.1"/>
    <property type="molecule type" value="Genomic_DNA"/>
</dbReference>
<evidence type="ECO:0000313" key="2">
    <source>
        <dbReference type="Proteomes" id="UP001196413"/>
    </source>
</evidence>
<accession>A0AAD5QUN3</accession>
<organism evidence="1 2">
    <name type="scientific">Parelaphostrongylus tenuis</name>
    <name type="common">Meningeal worm</name>
    <dbReference type="NCBI Taxonomy" id="148309"/>
    <lineage>
        <taxon>Eukaryota</taxon>
        <taxon>Metazoa</taxon>
        <taxon>Ecdysozoa</taxon>
        <taxon>Nematoda</taxon>
        <taxon>Chromadorea</taxon>
        <taxon>Rhabditida</taxon>
        <taxon>Rhabditina</taxon>
        <taxon>Rhabditomorpha</taxon>
        <taxon>Strongyloidea</taxon>
        <taxon>Metastrongylidae</taxon>
        <taxon>Parelaphostrongylus</taxon>
    </lineage>
</organism>
<name>A0AAD5QUN3_PARTN</name>
<dbReference type="Proteomes" id="UP001196413">
    <property type="component" value="Unassembled WGS sequence"/>
</dbReference>
<gene>
    <name evidence="1" type="ORF">KIN20_025744</name>
</gene>
<keyword evidence="2" id="KW-1185">Reference proteome</keyword>
<evidence type="ECO:0000313" key="1">
    <source>
        <dbReference type="EMBL" id="KAJ1365443.1"/>
    </source>
</evidence>
<comment type="caution">
    <text evidence="1">The sequence shown here is derived from an EMBL/GenBank/DDBJ whole genome shotgun (WGS) entry which is preliminary data.</text>
</comment>
<dbReference type="AlphaFoldDB" id="A0AAD5QUN3"/>
<reference evidence="1" key="1">
    <citation type="submission" date="2021-06" db="EMBL/GenBank/DDBJ databases">
        <title>Parelaphostrongylus tenuis whole genome reference sequence.</title>
        <authorList>
            <person name="Garwood T.J."/>
            <person name="Larsen P.A."/>
            <person name="Fountain-Jones N.M."/>
            <person name="Garbe J.R."/>
            <person name="Macchietto M.G."/>
            <person name="Kania S.A."/>
            <person name="Gerhold R.W."/>
            <person name="Richards J.E."/>
            <person name="Wolf T.M."/>
        </authorList>
    </citation>
    <scope>NUCLEOTIDE SEQUENCE</scope>
    <source>
        <strain evidence="1">MNPRO001-30</strain>
        <tissue evidence="1">Meninges</tissue>
    </source>
</reference>